<name>A0A1Q3D2Z0_CEPFO</name>
<feature type="domain" description="FBD" evidence="1">
    <location>
        <begin position="207"/>
        <end position="299"/>
    </location>
</feature>
<dbReference type="SMART" id="SM00579">
    <property type="entry name" value="FBD"/>
    <property type="match status" value="1"/>
</dbReference>
<evidence type="ECO:0000259" key="1">
    <source>
        <dbReference type="SMART" id="SM00579"/>
    </source>
</evidence>
<evidence type="ECO:0000313" key="2">
    <source>
        <dbReference type="EMBL" id="GAV86673.1"/>
    </source>
</evidence>
<feature type="non-terminal residue" evidence="2">
    <location>
        <position position="1"/>
    </location>
</feature>
<proteinExistence type="predicted"/>
<dbReference type="SUPFAM" id="SSF52047">
    <property type="entry name" value="RNI-like"/>
    <property type="match status" value="1"/>
</dbReference>
<dbReference type="Pfam" id="PF08387">
    <property type="entry name" value="FBD"/>
    <property type="match status" value="1"/>
</dbReference>
<dbReference type="STRING" id="3775.A0A1Q3D2Z0"/>
<dbReference type="OrthoDB" id="1703979at2759"/>
<dbReference type="InParanoid" id="A0A1Q3D2Z0"/>
<dbReference type="AlphaFoldDB" id="A0A1Q3D2Z0"/>
<sequence>IHHKLPSSLFSCLKLKHLSLASSIFTPPPPATFTGFCGLISLKLENVTIGADFFHNLISKSPLLEELNLQYCINIDILEIGAPNLKSLYFEGPLKSIGLKNTPLLSTVMIVKTDEPASFNGGQTCNMTKVFCGLRVVECLCLNNGILKYLAEDSIPEMLPSTLDHLKRLELYDLNLGIKAQVSCALCLIRSSPNLQKLEITVSFHEQVIMLCILKIRIEFLDCPSRDGCLNRLRLALLTPFNGTIHELELVKFLLANSSVLEIMHIETPADMAPEVHSKILRKIVRFPRASTKAEIFYED</sequence>
<dbReference type="InterPro" id="IPR053772">
    <property type="entry name" value="At1g61320/At1g61330-like"/>
</dbReference>
<dbReference type="InterPro" id="IPR055411">
    <property type="entry name" value="LRR_FXL15/At3g58940/PEG3-like"/>
</dbReference>
<evidence type="ECO:0000313" key="3">
    <source>
        <dbReference type="Proteomes" id="UP000187406"/>
    </source>
</evidence>
<protein>
    <submittedName>
        <fullName evidence="2">FBD domain-containing protein</fullName>
    </submittedName>
</protein>
<dbReference type="Gene3D" id="3.80.10.10">
    <property type="entry name" value="Ribonuclease Inhibitor"/>
    <property type="match status" value="1"/>
</dbReference>
<dbReference type="EMBL" id="BDDD01004001">
    <property type="protein sequence ID" value="GAV86673.1"/>
    <property type="molecule type" value="Genomic_DNA"/>
</dbReference>
<reference evidence="3" key="1">
    <citation type="submission" date="2016-04" db="EMBL/GenBank/DDBJ databases">
        <title>Cephalotus genome sequencing.</title>
        <authorList>
            <person name="Fukushima K."/>
            <person name="Hasebe M."/>
            <person name="Fang X."/>
        </authorList>
    </citation>
    <scope>NUCLEOTIDE SEQUENCE [LARGE SCALE GENOMIC DNA]</scope>
    <source>
        <strain evidence="3">cv. St1</strain>
    </source>
</reference>
<dbReference type="Proteomes" id="UP000187406">
    <property type="component" value="Unassembled WGS sequence"/>
</dbReference>
<feature type="non-terminal residue" evidence="2">
    <location>
        <position position="300"/>
    </location>
</feature>
<keyword evidence="3" id="KW-1185">Reference proteome</keyword>
<dbReference type="InterPro" id="IPR032675">
    <property type="entry name" value="LRR_dom_sf"/>
</dbReference>
<dbReference type="PANTHER" id="PTHR34145:SF28">
    <property type="entry name" value="F-BOX DOMAIN-CONTAINING PROTEIN"/>
    <property type="match status" value="1"/>
</dbReference>
<dbReference type="Pfam" id="PF24758">
    <property type="entry name" value="LRR_At5g56370"/>
    <property type="match status" value="1"/>
</dbReference>
<accession>A0A1Q3D2Z0</accession>
<gene>
    <name evidence="2" type="ORF">CFOL_v3_30100</name>
</gene>
<comment type="caution">
    <text evidence="2">The sequence shown here is derived from an EMBL/GenBank/DDBJ whole genome shotgun (WGS) entry which is preliminary data.</text>
</comment>
<dbReference type="InterPro" id="IPR006566">
    <property type="entry name" value="FBD"/>
</dbReference>
<dbReference type="PANTHER" id="PTHR34145">
    <property type="entry name" value="OS02G0105600 PROTEIN"/>
    <property type="match status" value="1"/>
</dbReference>
<organism evidence="2 3">
    <name type="scientific">Cephalotus follicularis</name>
    <name type="common">Albany pitcher plant</name>
    <dbReference type="NCBI Taxonomy" id="3775"/>
    <lineage>
        <taxon>Eukaryota</taxon>
        <taxon>Viridiplantae</taxon>
        <taxon>Streptophyta</taxon>
        <taxon>Embryophyta</taxon>
        <taxon>Tracheophyta</taxon>
        <taxon>Spermatophyta</taxon>
        <taxon>Magnoliopsida</taxon>
        <taxon>eudicotyledons</taxon>
        <taxon>Gunneridae</taxon>
        <taxon>Pentapetalae</taxon>
        <taxon>rosids</taxon>
        <taxon>fabids</taxon>
        <taxon>Oxalidales</taxon>
        <taxon>Cephalotaceae</taxon>
        <taxon>Cephalotus</taxon>
    </lineage>
</organism>